<organism evidence="2 3">
    <name type="scientific">Flagellimonas lutaonensis</name>
    <dbReference type="NCBI Taxonomy" id="516051"/>
    <lineage>
        <taxon>Bacteria</taxon>
        <taxon>Pseudomonadati</taxon>
        <taxon>Bacteroidota</taxon>
        <taxon>Flavobacteriia</taxon>
        <taxon>Flavobacteriales</taxon>
        <taxon>Flavobacteriaceae</taxon>
        <taxon>Flagellimonas</taxon>
    </lineage>
</organism>
<gene>
    <name evidence="2" type="ORF">VC82_2273</name>
</gene>
<feature type="domain" description="DUF4369" evidence="1">
    <location>
        <begin position="1"/>
        <end position="100"/>
    </location>
</feature>
<evidence type="ECO:0000313" key="2">
    <source>
        <dbReference type="EMBL" id="AKA35864.1"/>
    </source>
</evidence>
<dbReference type="EMBL" id="CP011071">
    <property type="protein sequence ID" value="AKA35864.1"/>
    <property type="molecule type" value="Genomic_DNA"/>
</dbReference>
<reference evidence="2 3" key="1">
    <citation type="submission" date="2015-03" db="EMBL/GenBank/DDBJ databases">
        <title>Complete genome sequence of Muricauda lutaonensis CC-HSB-11T, isolated from a coastal hot spring.</title>
        <authorList>
            <person name="Kim K.M."/>
        </authorList>
    </citation>
    <scope>NUCLEOTIDE SEQUENCE [LARGE SCALE GENOMIC DNA]</scope>
    <source>
        <strain evidence="2 3">CC-HSB-11</strain>
    </source>
</reference>
<proteinExistence type="predicted"/>
<dbReference type="KEGG" id="mlt:VC82_2273"/>
<keyword evidence="3" id="KW-1185">Reference proteome</keyword>
<evidence type="ECO:0000259" key="1">
    <source>
        <dbReference type="Pfam" id="PF14289"/>
    </source>
</evidence>
<dbReference type="InterPro" id="IPR025380">
    <property type="entry name" value="DUF4369"/>
</dbReference>
<protein>
    <recommendedName>
        <fullName evidence="1">DUF4369 domain-containing protein</fullName>
    </recommendedName>
</protein>
<dbReference type="PATRIC" id="fig|516051.4.peg.2339"/>
<dbReference type="Pfam" id="PF14289">
    <property type="entry name" value="DUF4369"/>
    <property type="match status" value="1"/>
</dbReference>
<dbReference type="Proteomes" id="UP000032726">
    <property type="component" value="Chromosome"/>
</dbReference>
<name>A0A0D5YVE6_9FLAO</name>
<dbReference type="AlphaFoldDB" id="A0A0D5YVE6"/>
<evidence type="ECO:0000313" key="3">
    <source>
        <dbReference type="Proteomes" id="UP000032726"/>
    </source>
</evidence>
<dbReference type="STRING" id="516051.VC82_2273"/>
<sequence length="208" mass="23522">MTVSGTIDGLKKGTLYLQHIKDSTLATIDSLELRGDGSFTFSHEIESPQLFYLYLKKADNNDINDRITFFGEPSEIFIKTKWNTFDALPEISGSASHESYSKCLEMLSKFNKRELELKRAGLSQEIQNDSVAFDSIVELSNRNIISKYRYVLNFALNNPDSYVTPYLALHEASDANPKYLDSINRALVPEVAQSKYGRALNAYVQSIK</sequence>
<dbReference type="HOGENOM" id="CLU_103789_0_0_10"/>
<accession>A0A0D5YVE6</accession>